<keyword evidence="3" id="KW-1185">Reference proteome</keyword>
<evidence type="ECO:0000256" key="1">
    <source>
        <dbReference type="SAM" id="MobiDB-lite"/>
    </source>
</evidence>
<dbReference type="Proteomes" id="UP000001396">
    <property type="component" value="Unassembled WGS sequence"/>
</dbReference>
<gene>
    <name evidence="2" type="ORF">PPL_11298</name>
</gene>
<feature type="compositionally biased region" description="Polar residues" evidence="1">
    <location>
        <begin position="173"/>
        <end position="183"/>
    </location>
</feature>
<feature type="compositionally biased region" description="Low complexity" evidence="1">
    <location>
        <begin position="157"/>
        <end position="172"/>
    </location>
</feature>
<dbReference type="InParanoid" id="D3BU37"/>
<feature type="region of interest" description="Disordered" evidence="1">
    <location>
        <begin position="92"/>
        <end position="200"/>
    </location>
</feature>
<name>D3BU37_HETP5</name>
<proteinExistence type="predicted"/>
<sequence length="244" mass="26281">MSEEIIIWFTMDVTPTYSPTIRPHLQQQAVPPFISSHDFGGPSPLSSPSMLSLTPTAATTPIPPVFLLNINTQPTPAFVHVVDAQPPVIQFQLQPNNNNNTNTHTNTNTNTNNNNNNNTLNTNNNNTNINNNNNNNNNNNSNNNNNNSGSISPTPTPNSLSVPSTPSVTPLSGNLSNFTINSPATSTTTTASATTTTSQNQSGVLRRIAVSNNVQRSNLTIEDEQVVPRDSNSPLIASCKKRRI</sequence>
<feature type="compositionally biased region" description="Low complexity" evidence="1">
    <location>
        <begin position="184"/>
        <end position="198"/>
    </location>
</feature>
<evidence type="ECO:0000313" key="3">
    <source>
        <dbReference type="Proteomes" id="UP000001396"/>
    </source>
</evidence>
<dbReference type="AlphaFoldDB" id="D3BU37"/>
<reference evidence="2 3" key="1">
    <citation type="journal article" date="2011" name="Genome Res.">
        <title>Phylogeny-wide analysis of social amoeba genomes highlights ancient origins for complex intercellular communication.</title>
        <authorList>
            <person name="Heidel A.J."/>
            <person name="Lawal H.M."/>
            <person name="Felder M."/>
            <person name="Schilde C."/>
            <person name="Helps N.R."/>
            <person name="Tunggal B."/>
            <person name="Rivero F."/>
            <person name="John U."/>
            <person name="Schleicher M."/>
            <person name="Eichinger L."/>
            <person name="Platzer M."/>
            <person name="Noegel A.A."/>
            <person name="Schaap P."/>
            <person name="Gloeckner G."/>
        </authorList>
    </citation>
    <scope>NUCLEOTIDE SEQUENCE [LARGE SCALE GENOMIC DNA]</scope>
    <source>
        <strain evidence="3">ATCC 26659 / Pp 5 / PN500</strain>
    </source>
</reference>
<dbReference type="GeneID" id="31366766"/>
<accession>D3BU37</accession>
<organism evidence="2 3">
    <name type="scientific">Heterostelium pallidum (strain ATCC 26659 / Pp 5 / PN500)</name>
    <name type="common">Cellular slime mold</name>
    <name type="synonym">Polysphondylium pallidum</name>
    <dbReference type="NCBI Taxonomy" id="670386"/>
    <lineage>
        <taxon>Eukaryota</taxon>
        <taxon>Amoebozoa</taxon>
        <taxon>Evosea</taxon>
        <taxon>Eumycetozoa</taxon>
        <taxon>Dictyostelia</taxon>
        <taxon>Acytosteliales</taxon>
        <taxon>Acytosteliaceae</taxon>
        <taxon>Heterostelium</taxon>
    </lineage>
</organism>
<comment type="caution">
    <text evidence="2">The sequence shown here is derived from an EMBL/GenBank/DDBJ whole genome shotgun (WGS) entry which is preliminary data.</text>
</comment>
<feature type="compositionally biased region" description="Low complexity" evidence="1">
    <location>
        <begin position="96"/>
        <end position="147"/>
    </location>
</feature>
<dbReference type="RefSeq" id="XP_020427357.1">
    <property type="nucleotide sequence ID" value="XM_020582054.1"/>
</dbReference>
<protein>
    <submittedName>
        <fullName evidence="2">Uncharacterized protein</fullName>
    </submittedName>
</protein>
<dbReference type="EMBL" id="ADBJ01000056">
    <property type="protein sequence ID" value="EFA75223.1"/>
    <property type="molecule type" value="Genomic_DNA"/>
</dbReference>
<evidence type="ECO:0000313" key="2">
    <source>
        <dbReference type="EMBL" id="EFA75223.1"/>
    </source>
</evidence>